<feature type="transmembrane region" description="Helical" evidence="1">
    <location>
        <begin position="26"/>
        <end position="46"/>
    </location>
</feature>
<organism evidence="2 3">
    <name type="scientific">Glossina austeni</name>
    <name type="common">Savannah tsetse fly</name>
    <dbReference type="NCBI Taxonomy" id="7395"/>
    <lineage>
        <taxon>Eukaryota</taxon>
        <taxon>Metazoa</taxon>
        <taxon>Ecdysozoa</taxon>
        <taxon>Arthropoda</taxon>
        <taxon>Hexapoda</taxon>
        <taxon>Insecta</taxon>
        <taxon>Pterygota</taxon>
        <taxon>Neoptera</taxon>
        <taxon>Endopterygota</taxon>
        <taxon>Diptera</taxon>
        <taxon>Brachycera</taxon>
        <taxon>Muscomorpha</taxon>
        <taxon>Hippoboscoidea</taxon>
        <taxon>Glossinidae</taxon>
        <taxon>Glossina</taxon>
    </lineage>
</organism>
<sequence>MSILQNSDSQTSSPLHSPRATIVGKWAISSLLAACVPLLDCLMLGLRYSNKQSDAGSYTSPNLMKNFFGVFGAYKWQKYSNLSAYMVQLFIIAAMCNITPVTMKRTIHLMAMRELRKSTRLAASANYLHFLLSKCQFNPNFSLATLDLLFLLKEMGI</sequence>
<name>A0A1A9UVZ2_GLOAU</name>
<keyword evidence="1" id="KW-1133">Transmembrane helix</keyword>
<accession>A0A1A9UVZ2</accession>
<dbReference type="Proteomes" id="UP000078200">
    <property type="component" value="Unassembled WGS sequence"/>
</dbReference>
<feature type="transmembrane region" description="Helical" evidence="1">
    <location>
        <begin position="82"/>
        <end position="103"/>
    </location>
</feature>
<dbReference type="VEuPathDB" id="VectorBase:GAUT017590"/>
<evidence type="ECO:0000313" key="3">
    <source>
        <dbReference type="Proteomes" id="UP000078200"/>
    </source>
</evidence>
<keyword evidence="1" id="KW-0812">Transmembrane</keyword>
<keyword evidence="3" id="KW-1185">Reference proteome</keyword>
<keyword evidence="1" id="KW-0472">Membrane</keyword>
<protein>
    <submittedName>
        <fullName evidence="2">Uncharacterized protein</fullName>
    </submittedName>
</protein>
<proteinExistence type="predicted"/>
<evidence type="ECO:0000256" key="1">
    <source>
        <dbReference type="SAM" id="Phobius"/>
    </source>
</evidence>
<dbReference type="AlphaFoldDB" id="A0A1A9UVZ2"/>
<dbReference type="EnsemblMetazoa" id="GAUT017590-RA">
    <property type="protein sequence ID" value="GAUT017590-PA"/>
    <property type="gene ID" value="GAUT017590"/>
</dbReference>
<evidence type="ECO:0000313" key="2">
    <source>
        <dbReference type="EnsemblMetazoa" id="GAUT017590-PA"/>
    </source>
</evidence>
<reference evidence="2" key="1">
    <citation type="submission" date="2020-05" db="UniProtKB">
        <authorList>
            <consortium name="EnsemblMetazoa"/>
        </authorList>
    </citation>
    <scope>IDENTIFICATION</scope>
    <source>
        <strain evidence="2">TTRI</strain>
    </source>
</reference>